<name>A0A6M0QB05_9BACI</name>
<accession>A0A6M0QB05</accession>
<keyword evidence="2" id="KW-1185">Reference proteome</keyword>
<comment type="caution">
    <text evidence="1">The sequence shown here is derived from an EMBL/GenBank/DDBJ whole genome shotgun (WGS) entry which is preliminary data.</text>
</comment>
<dbReference type="EMBL" id="JAAIWM010000007">
    <property type="protein sequence ID" value="NEY73492.1"/>
    <property type="molecule type" value="Genomic_DNA"/>
</dbReference>
<evidence type="ECO:0000313" key="2">
    <source>
        <dbReference type="Proteomes" id="UP000481043"/>
    </source>
</evidence>
<sequence>MSNSFIRELEKIEVPAELHLRAMLGVEKAISEQQNKKYMKFKKPLAAASIASVVAIGVLSSPSVQATIQQLFSVNHIQEGEAFTYIGWTWKGSGDASTSFQSIGEVEEEFQMNIPFPEKLLAAEKDSLLKEYTVNTEKGEFVSFMYSLRTEDRLYMVSATNLPKVTPEFTANTTKETVIEKKVNINGVSGTLLGIYELKDSYSLYFQTDEWKIVIDGTNHDGPKLTEEEMIKIAESIK</sequence>
<proteinExistence type="predicted"/>
<evidence type="ECO:0000313" key="1">
    <source>
        <dbReference type="EMBL" id="NEY73492.1"/>
    </source>
</evidence>
<dbReference type="RefSeq" id="WP_163181085.1">
    <property type="nucleotide sequence ID" value="NZ_JAAIWM010000007.1"/>
</dbReference>
<gene>
    <name evidence="1" type="ORF">G4D63_17290</name>
</gene>
<dbReference type="Proteomes" id="UP000481043">
    <property type="component" value="Unassembled WGS sequence"/>
</dbReference>
<reference evidence="1 2" key="1">
    <citation type="submission" date="2020-02" db="EMBL/GenBank/DDBJ databases">
        <title>Bacillus aquiflavi sp. nov., isolated from yellow water of strong flavor Chinese baijiu in Yibin region of China.</title>
        <authorList>
            <person name="Xie J."/>
        </authorList>
    </citation>
    <scope>NUCLEOTIDE SEQUENCE [LARGE SCALE GENOMIC DNA]</scope>
    <source>
        <strain evidence="1 2">SA4</strain>
    </source>
</reference>
<dbReference type="AlphaFoldDB" id="A0A6M0QB05"/>
<organism evidence="1 2">
    <name type="scientific">Bacillus mesophilus</name>
    <dbReference type="NCBI Taxonomy" id="1808955"/>
    <lineage>
        <taxon>Bacteria</taxon>
        <taxon>Bacillati</taxon>
        <taxon>Bacillota</taxon>
        <taxon>Bacilli</taxon>
        <taxon>Bacillales</taxon>
        <taxon>Bacillaceae</taxon>
        <taxon>Bacillus</taxon>
    </lineage>
</organism>
<protein>
    <submittedName>
        <fullName evidence="1">DUF4367 domain-containing protein</fullName>
    </submittedName>
</protein>